<keyword evidence="1" id="KW-0560">Oxidoreductase</keyword>
<protein>
    <submittedName>
        <fullName evidence="4">Hydroxyacid dehydrogenase</fullName>
    </submittedName>
</protein>
<evidence type="ECO:0000256" key="1">
    <source>
        <dbReference type="ARBA" id="ARBA00023002"/>
    </source>
</evidence>
<dbReference type="InterPro" id="IPR006140">
    <property type="entry name" value="D-isomer_DH_NAD-bd"/>
</dbReference>
<dbReference type="AlphaFoldDB" id="A0A842ICP5"/>
<keyword evidence="2" id="KW-0520">NAD</keyword>
<name>A0A842ICP5_9RHOB</name>
<dbReference type="Pfam" id="PF02826">
    <property type="entry name" value="2-Hacid_dh_C"/>
    <property type="match status" value="1"/>
</dbReference>
<organism evidence="4 5">
    <name type="scientific">Paragemmobacter straminiformis</name>
    <dbReference type="NCBI Taxonomy" id="2045119"/>
    <lineage>
        <taxon>Bacteria</taxon>
        <taxon>Pseudomonadati</taxon>
        <taxon>Pseudomonadota</taxon>
        <taxon>Alphaproteobacteria</taxon>
        <taxon>Rhodobacterales</taxon>
        <taxon>Paracoccaceae</taxon>
        <taxon>Paragemmobacter</taxon>
    </lineage>
</organism>
<dbReference type="InterPro" id="IPR036291">
    <property type="entry name" value="NAD(P)-bd_dom_sf"/>
</dbReference>
<dbReference type="GO" id="GO:0051287">
    <property type="term" value="F:NAD binding"/>
    <property type="evidence" value="ECO:0007669"/>
    <property type="project" value="InterPro"/>
</dbReference>
<reference evidence="4 5" key="1">
    <citation type="journal article" date="2017" name="Int. J. Syst. Evol. Microbiol.">
        <title>Gemmobacter straminiformis sp. nov., isolated from an artificial fountain.</title>
        <authorList>
            <person name="Kang J.Y."/>
            <person name="Kim M.J."/>
            <person name="Chun J."/>
            <person name="Son K.P."/>
            <person name="Jahng K.Y."/>
        </authorList>
    </citation>
    <scope>NUCLEOTIDE SEQUENCE [LARGE SCALE GENOMIC DNA]</scope>
    <source>
        <strain evidence="4 5">CAM-8</strain>
    </source>
</reference>
<dbReference type="EMBL" id="JACLQD010000005">
    <property type="protein sequence ID" value="MBC2837163.1"/>
    <property type="molecule type" value="Genomic_DNA"/>
</dbReference>
<dbReference type="RefSeq" id="WP_185798769.1">
    <property type="nucleotide sequence ID" value="NZ_JACLQD010000005.1"/>
</dbReference>
<dbReference type="SUPFAM" id="SSF52283">
    <property type="entry name" value="Formate/glycerate dehydrogenase catalytic domain-like"/>
    <property type="match status" value="1"/>
</dbReference>
<dbReference type="PANTHER" id="PTHR10996">
    <property type="entry name" value="2-HYDROXYACID DEHYDROGENASE-RELATED"/>
    <property type="match status" value="1"/>
</dbReference>
<keyword evidence="5" id="KW-1185">Reference proteome</keyword>
<evidence type="ECO:0000313" key="5">
    <source>
        <dbReference type="Proteomes" id="UP000555411"/>
    </source>
</evidence>
<sequence>MTDSRPLILSCPLPRSLELIFAPDRLAALRAGYRIVETTDEDLPGLPDAVLAEARYIIGQPPLDMATLARLASLRCIFNVESNLINNMPYDEVFRRGIHVVTTGAVFAQPVAEIGLGFALSLLRNIHGADADFRAGAELWGGDGNAAARLLTGAEVGIIGFGDLGRAVARVLTGFAPRLRIYDPWLPASKLRDAGARPCGLDEVLSQSDVVFCTAAVTSENRSFLGAEAFASMRKGAAFLLLSRADVVDFAALMAAVRSGHILAASDVFPEEPLAADHPVRSIPGFLLSAHRAGALDIAFKRMGEMVLEDLALLDRDLPPMVCKRAERETVARFRSKPVTRN</sequence>
<evidence type="ECO:0000256" key="2">
    <source>
        <dbReference type="ARBA" id="ARBA00023027"/>
    </source>
</evidence>
<evidence type="ECO:0000259" key="3">
    <source>
        <dbReference type="Pfam" id="PF02826"/>
    </source>
</evidence>
<dbReference type="InterPro" id="IPR050223">
    <property type="entry name" value="D-isomer_2-hydroxyacid_DH"/>
</dbReference>
<dbReference type="CDD" id="cd12167">
    <property type="entry name" value="2-Hacid_dh_8"/>
    <property type="match status" value="1"/>
</dbReference>
<proteinExistence type="predicted"/>
<comment type="caution">
    <text evidence="4">The sequence shown here is derived from an EMBL/GenBank/DDBJ whole genome shotgun (WGS) entry which is preliminary data.</text>
</comment>
<dbReference type="Gene3D" id="3.40.50.720">
    <property type="entry name" value="NAD(P)-binding Rossmann-like Domain"/>
    <property type="match status" value="2"/>
</dbReference>
<dbReference type="SUPFAM" id="SSF51735">
    <property type="entry name" value="NAD(P)-binding Rossmann-fold domains"/>
    <property type="match status" value="1"/>
</dbReference>
<feature type="domain" description="D-isomer specific 2-hydroxyacid dehydrogenase NAD-binding" evidence="3">
    <location>
        <begin position="117"/>
        <end position="293"/>
    </location>
</feature>
<accession>A0A842ICP5</accession>
<dbReference type="GO" id="GO:0016618">
    <property type="term" value="F:hydroxypyruvate reductase [NAD(P)H] activity"/>
    <property type="evidence" value="ECO:0007669"/>
    <property type="project" value="TreeGrafter"/>
</dbReference>
<dbReference type="GO" id="GO:0030267">
    <property type="term" value="F:glyoxylate reductase (NADPH) activity"/>
    <property type="evidence" value="ECO:0007669"/>
    <property type="project" value="TreeGrafter"/>
</dbReference>
<dbReference type="Proteomes" id="UP000555411">
    <property type="component" value="Unassembled WGS sequence"/>
</dbReference>
<gene>
    <name evidence="4" type="ORF">H7F16_16720</name>
</gene>
<evidence type="ECO:0000313" key="4">
    <source>
        <dbReference type="EMBL" id="MBC2837163.1"/>
    </source>
</evidence>
<dbReference type="GO" id="GO:0005829">
    <property type="term" value="C:cytosol"/>
    <property type="evidence" value="ECO:0007669"/>
    <property type="project" value="TreeGrafter"/>
</dbReference>
<dbReference type="PANTHER" id="PTHR10996:SF178">
    <property type="entry name" value="2-HYDROXYACID DEHYDROGENASE YGL185C-RELATED"/>
    <property type="match status" value="1"/>
</dbReference>